<proteinExistence type="predicted"/>
<evidence type="ECO:0000313" key="1">
    <source>
        <dbReference type="EMBL" id="JAD36449.1"/>
    </source>
</evidence>
<organism evidence="1">
    <name type="scientific">Arundo donax</name>
    <name type="common">Giant reed</name>
    <name type="synonym">Donax arundinaceus</name>
    <dbReference type="NCBI Taxonomy" id="35708"/>
    <lineage>
        <taxon>Eukaryota</taxon>
        <taxon>Viridiplantae</taxon>
        <taxon>Streptophyta</taxon>
        <taxon>Embryophyta</taxon>
        <taxon>Tracheophyta</taxon>
        <taxon>Spermatophyta</taxon>
        <taxon>Magnoliopsida</taxon>
        <taxon>Liliopsida</taxon>
        <taxon>Poales</taxon>
        <taxon>Poaceae</taxon>
        <taxon>PACMAD clade</taxon>
        <taxon>Arundinoideae</taxon>
        <taxon>Arundineae</taxon>
        <taxon>Arundo</taxon>
    </lineage>
</organism>
<reference evidence="1" key="1">
    <citation type="submission" date="2014-09" db="EMBL/GenBank/DDBJ databases">
        <authorList>
            <person name="Magalhaes I.L.F."/>
            <person name="Oliveira U."/>
            <person name="Santos F.R."/>
            <person name="Vidigal T.H.D.A."/>
            <person name="Brescovit A.D."/>
            <person name="Santos A.J."/>
        </authorList>
    </citation>
    <scope>NUCLEOTIDE SEQUENCE</scope>
    <source>
        <tissue evidence="1">Shoot tissue taken approximately 20 cm above the soil surface</tissue>
    </source>
</reference>
<name>A0A0A8ZAL6_ARUDO</name>
<reference evidence="1" key="2">
    <citation type="journal article" date="2015" name="Data Brief">
        <title>Shoot transcriptome of the giant reed, Arundo donax.</title>
        <authorList>
            <person name="Barrero R.A."/>
            <person name="Guerrero F.D."/>
            <person name="Moolhuijzen P."/>
            <person name="Goolsby J.A."/>
            <person name="Tidwell J."/>
            <person name="Bellgard S.E."/>
            <person name="Bellgard M.I."/>
        </authorList>
    </citation>
    <scope>NUCLEOTIDE SEQUENCE</scope>
    <source>
        <tissue evidence="1">Shoot tissue taken approximately 20 cm above the soil surface</tissue>
    </source>
</reference>
<dbReference type="EMBL" id="GBRH01261446">
    <property type="protein sequence ID" value="JAD36449.1"/>
    <property type="molecule type" value="Transcribed_RNA"/>
</dbReference>
<sequence length="43" mass="4960">MSERHIQLPDRMISIPPLITSVPFRWSFLIARTIDEGNYITSG</sequence>
<protein>
    <submittedName>
        <fullName evidence="1">Uncharacterized protein</fullName>
    </submittedName>
</protein>
<dbReference type="AlphaFoldDB" id="A0A0A8ZAL6"/>
<accession>A0A0A8ZAL6</accession>